<gene>
    <name evidence="1" type="ORF">B0H17DRAFT_1290062</name>
</gene>
<dbReference type="Proteomes" id="UP001221757">
    <property type="component" value="Unassembled WGS sequence"/>
</dbReference>
<keyword evidence="2" id="KW-1185">Reference proteome</keyword>
<feature type="non-terminal residue" evidence="1">
    <location>
        <position position="1"/>
    </location>
</feature>
<evidence type="ECO:0000313" key="2">
    <source>
        <dbReference type="Proteomes" id="UP001221757"/>
    </source>
</evidence>
<name>A0AAD7DFF6_MYCRO</name>
<accession>A0AAD7DFF6</accession>
<sequence>LLVYSERNTIATEQIATAVQTYTNHLVTQKPLKLASPYSFTGALDKVEGFLNALTLYFDRQQITDSAQRIIFGLSLVKVIGQRRYWQYCE</sequence>
<reference evidence="1" key="1">
    <citation type="submission" date="2023-03" db="EMBL/GenBank/DDBJ databases">
        <title>Massive genome expansion in bonnet fungi (Mycena s.s.) driven by repeated elements and novel gene families across ecological guilds.</title>
        <authorList>
            <consortium name="Lawrence Berkeley National Laboratory"/>
            <person name="Harder C.B."/>
            <person name="Miyauchi S."/>
            <person name="Viragh M."/>
            <person name="Kuo A."/>
            <person name="Thoen E."/>
            <person name="Andreopoulos B."/>
            <person name="Lu D."/>
            <person name="Skrede I."/>
            <person name="Drula E."/>
            <person name="Henrissat B."/>
            <person name="Morin E."/>
            <person name="Kohler A."/>
            <person name="Barry K."/>
            <person name="LaButti K."/>
            <person name="Morin E."/>
            <person name="Salamov A."/>
            <person name="Lipzen A."/>
            <person name="Mereny Z."/>
            <person name="Hegedus B."/>
            <person name="Baldrian P."/>
            <person name="Stursova M."/>
            <person name="Weitz H."/>
            <person name="Taylor A."/>
            <person name="Grigoriev I.V."/>
            <person name="Nagy L.G."/>
            <person name="Martin F."/>
            <person name="Kauserud H."/>
        </authorList>
    </citation>
    <scope>NUCLEOTIDE SEQUENCE</scope>
    <source>
        <strain evidence="1">CBHHK067</strain>
    </source>
</reference>
<protein>
    <submittedName>
        <fullName evidence="1">Uncharacterized protein</fullName>
    </submittedName>
</protein>
<comment type="caution">
    <text evidence="1">The sequence shown here is derived from an EMBL/GenBank/DDBJ whole genome shotgun (WGS) entry which is preliminary data.</text>
</comment>
<evidence type="ECO:0000313" key="1">
    <source>
        <dbReference type="EMBL" id="KAJ7690419.1"/>
    </source>
</evidence>
<organism evidence="1 2">
    <name type="scientific">Mycena rosella</name>
    <name type="common">Pink bonnet</name>
    <name type="synonym">Agaricus rosellus</name>
    <dbReference type="NCBI Taxonomy" id="1033263"/>
    <lineage>
        <taxon>Eukaryota</taxon>
        <taxon>Fungi</taxon>
        <taxon>Dikarya</taxon>
        <taxon>Basidiomycota</taxon>
        <taxon>Agaricomycotina</taxon>
        <taxon>Agaricomycetes</taxon>
        <taxon>Agaricomycetidae</taxon>
        <taxon>Agaricales</taxon>
        <taxon>Marasmiineae</taxon>
        <taxon>Mycenaceae</taxon>
        <taxon>Mycena</taxon>
    </lineage>
</organism>
<proteinExistence type="predicted"/>
<dbReference type="EMBL" id="JARKIE010000065">
    <property type="protein sequence ID" value="KAJ7690419.1"/>
    <property type="molecule type" value="Genomic_DNA"/>
</dbReference>
<dbReference type="AlphaFoldDB" id="A0AAD7DFF6"/>